<feature type="region of interest" description="Disordered" evidence="1">
    <location>
        <begin position="198"/>
        <end position="236"/>
    </location>
</feature>
<feature type="region of interest" description="Disordered" evidence="1">
    <location>
        <begin position="374"/>
        <end position="393"/>
    </location>
</feature>
<evidence type="ECO:0000259" key="2">
    <source>
        <dbReference type="Pfam" id="PF01869"/>
    </source>
</evidence>
<keyword evidence="3" id="KW-0418">Kinase</keyword>
<evidence type="ECO:0000256" key="1">
    <source>
        <dbReference type="SAM" id="MobiDB-lite"/>
    </source>
</evidence>
<accession>A0AA37BNM3</accession>
<dbReference type="PANTHER" id="PTHR43190:SF3">
    <property type="entry name" value="N-ACETYL-D-GLUCOSAMINE KINASE"/>
    <property type="match status" value="1"/>
</dbReference>
<dbReference type="AlphaFoldDB" id="A0AA37BNM3"/>
<gene>
    <name evidence="3" type="ORF">GCM10010126_67590</name>
</gene>
<organism evidence="3 4">
    <name type="scientific">Planomonospora parontospora</name>
    <dbReference type="NCBI Taxonomy" id="58119"/>
    <lineage>
        <taxon>Bacteria</taxon>
        <taxon>Bacillati</taxon>
        <taxon>Actinomycetota</taxon>
        <taxon>Actinomycetes</taxon>
        <taxon>Streptosporangiales</taxon>
        <taxon>Streptosporangiaceae</taxon>
        <taxon>Planomonospora</taxon>
    </lineage>
</organism>
<dbReference type="SUPFAM" id="SSF53067">
    <property type="entry name" value="Actin-like ATPase domain"/>
    <property type="match status" value="1"/>
</dbReference>
<proteinExistence type="predicted"/>
<name>A0AA37BNM3_9ACTN</name>
<dbReference type="InterPro" id="IPR043129">
    <property type="entry name" value="ATPase_NBD"/>
</dbReference>
<dbReference type="EMBL" id="BMQD01000043">
    <property type="protein sequence ID" value="GGK98673.1"/>
    <property type="molecule type" value="Genomic_DNA"/>
</dbReference>
<evidence type="ECO:0000313" key="4">
    <source>
        <dbReference type="Proteomes" id="UP000627984"/>
    </source>
</evidence>
<reference evidence="3" key="1">
    <citation type="journal article" date="2014" name="Int. J. Syst. Evol. Microbiol.">
        <title>Complete genome sequence of Corynebacterium casei LMG S-19264T (=DSM 44701T), isolated from a smear-ripened cheese.</title>
        <authorList>
            <consortium name="US DOE Joint Genome Institute (JGI-PGF)"/>
            <person name="Walter F."/>
            <person name="Albersmeier A."/>
            <person name="Kalinowski J."/>
            <person name="Ruckert C."/>
        </authorList>
    </citation>
    <scope>NUCLEOTIDE SEQUENCE</scope>
    <source>
        <strain evidence="3">JCM 3093</strain>
    </source>
</reference>
<dbReference type="InterPro" id="IPR052519">
    <property type="entry name" value="Euk-type_GlcNAc_Kinase"/>
</dbReference>
<sequence length="393" mass="37713">MDLVLGVDAGGTSSRAVAVTTRGDVVGRGRAGGGNPAALGAARAFANLGLAVREALASVDPAEVRGVTVGLAGAGALLDPAVRAVFEQTVSDCGPAVPPRVVGDAVVAFAAGTAAPSGTVLISGTGAVAARITGCEAVAVADGHGWLLGDEGSAFWLGRAAARTAVRQAASGRPWRDLGPLVRLVVGHLLPGVAAEAEVEGGSRGAERTGGRQGSVVTGRTEAERAGAAGSGGPGSGGELADLLATAAQARHPLALAELAPLVVRAARLGDPAAEEIVAGAAARLAGTAARVHDPGPDVPIVLAGGVLTSGGPVRRAVVDLLRRRWGDPPIAVAGDGAGAAAWLAAAPFLGREEAAGLHRRFVGPGAVGPGAVGPGAVGPGAPGSAGGSGPGG</sequence>
<comment type="caution">
    <text evidence="3">The sequence shown here is derived from an EMBL/GenBank/DDBJ whole genome shotgun (WGS) entry which is preliminary data.</text>
</comment>
<protein>
    <submittedName>
        <fullName evidence="3">N-acetylglucosamine kinase</fullName>
    </submittedName>
</protein>
<dbReference type="Gene3D" id="3.30.420.40">
    <property type="match status" value="3"/>
</dbReference>
<dbReference type="PANTHER" id="PTHR43190">
    <property type="entry name" value="N-ACETYL-D-GLUCOSAMINE KINASE"/>
    <property type="match status" value="1"/>
</dbReference>
<dbReference type="GO" id="GO:0016301">
    <property type="term" value="F:kinase activity"/>
    <property type="evidence" value="ECO:0007669"/>
    <property type="project" value="UniProtKB-KW"/>
</dbReference>
<dbReference type="InterPro" id="IPR002731">
    <property type="entry name" value="ATPase_BadF"/>
</dbReference>
<reference evidence="3" key="2">
    <citation type="submission" date="2022-09" db="EMBL/GenBank/DDBJ databases">
        <authorList>
            <person name="Sun Q."/>
            <person name="Ohkuma M."/>
        </authorList>
    </citation>
    <scope>NUCLEOTIDE SEQUENCE</scope>
    <source>
        <strain evidence="3">JCM 3093</strain>
    </source>
</reference>
<dbReference type="Proteomes" id="UP000627984">
    <property type="component" value="Unassembled WGS sequence"/>
</dbReference>
<evidence type="ECO:0000313" key="3">
    <source>
        <dbReference type="EMBL" id="GGK98673.1"/>
    </source>
</evidence>
<keyword evidence="3" id="KW-0808">Transferase</keyword>
<dbReference type="RefSeq" id="WP_191898431.1">
    <property type="nucleotide sequence ID" value="NZ_BMQD01000043.1"/>
</dbReference>
<dbReference type="Pfam" id="PF01869">
    <property type="entry name" value="BcrAD_BadFG"/>
    <property type="match status" value="1"/>
</dbReference>
<feature type="domain" description="ATPase BadF/BadG/BcrA/BcrD type" evidence="2">
    <location>
        <begin position="5"/>
        <end position="327"/>
    </location>
</feature>